<feature type="transmembrane region" description="Helical" evidence="1">
    <location>
        <begin position="149"/>
        <end position="180"/>
    </location>
</feature>
<feature type="transmembrane region" description="Helical" evidence="1">
    <location>
        <begin position="285"/>
        <end position="304"/>
    </location>
</feature>
<reference evidence="2 3" key="1">
    <citation type="journal article" date="2016" name="Nat. Commun.">
        <title>Thousands of microbial genomes shed light on interconnected biogeochemical processes in an aquifer system.</title>
        <authorList>
            <person name="Anantharaman K."/>
            <person name="Brown C.T."/>
            <person name="Hug L.A."/>
            <person name="Sharon I."/>
            <person name="Castelle C.J."/>
            <person name="Probst A.J."/>
            <person name="Thomas B.C."/>
            <person name="Singh A."/>
            <person name="Wilkins M.J."/>
            <person name="Karaoz U."/>
            <person name="Brodie E.L."/>
            <person name="Williams K.H."/>
            <person name="Hubbard S.S."/>
            <person name="Banfield J.F."/>
        </authorList>
    </citation>
    <scope>NUCLEOTIDE SEQUENCE [LARGE SCALE GENOMIC DNA]</scope>
</reference>
<keyword evidence="1" id="KW-0472">Membrane</keyword>
<keyword evidence="1" id="KW-1133">Transmembrane helix</keyword>
<organism evidence="2 3">
    <name type="scientific">Candidatus Daviesbacteria bacterium RIFCSPLOWO2_02_FULL_41_8</name>
    <dbReference type="NCBI Taxonomy" id="1797798"/>
    <lineage>
        <taxon>Bacteria</taxon>
        <taxon>Candidatus Daviesiibacteriota</taxon>
    </lineage>
</organism>
<dbReference type="EMBL" id="MFDZ01000055">
    <property type="protein sequence ID" value="OGE77362.1"/>
    <property type="molecule type" value="Genomic_DNA"/>
</dbReference>
<feature type="transmembrane region" description="Helical" evidence="1">
    <location>
        <begin position="316"/>
        <end position="334"/>
    </location>
</feature>
<evidence type="ECO:0000256" key="1">
    <source>
        <dbReference type="SAM" id="Phobius"/>
    </source>
</evidence>
<feature type="transmembrane region" description="Helical" evidence="1">
    <location>
        <begin position="238"/>
        <end position="255"/>
    </location>
</feature>
<protein>
    <recommendedName>
        <fullName evidence="4">Glycosyltransferase RgtA/B/C/D-like domain-containing protein</fullName>
    </recommendedName>
</protein>
<evidence type="ECO:0008006" key="4">
    <source>
        <dbReference type="Google" id="ProtNLM"/>
    </source>
</evidence>
<proteinExistence type="predicted"/>
<evidence type="ECO:0000313" key="2">
    <source>
        <dbReference type="EMBL" id="OGE77362.1"/>
    </source>
</evidence>
<keyword evidence="1" id="KW-0812">Transmembrane</keyword>
<feature type="transmembrane region" description="Helical" evidence="1">
    <location>
        <begin position="110"/>
        <end position="129"/>
    </location>
</feature>
<comment type="caution">
    <text evidence="2">The sequence shown here is derived from an EMBL/GenBank/DDBJ whole genome shotgun (WGS) entry which is preliminary data.</text>
</comment>
<accession>A0A1F5NIM7</accession>
<gene>
    <name evidence="2" type="ORF">A3J19_05475</name>
</gene>
<dbReference type="AlphaFoldDB" id="A0A1F5NIM7"/>
<feature type="transmembrane region" description="Helical" evidence="1">
    <location>
        <begin position="12"/>
        <end position="34"/>
    </location>
</feature>
<sequence>MTNFFDGRKIIYLFLGLILLTHILILSKLIYFPYPELFIYPYLTNHGLKPYSQIIDQHFPGLMFLPLNLDNLGMTTPEIARIWSIMLVLATQLMLFFVGKEIFKSNTKAILVNLLYLFWQPFFEGWVLWIDSFLPVILLPAFYSFYKRWIFRTGLLLGLGIVFKQVLIPLAFFVLICFFWKDEKFKVILRYLSGLLVPIIFMVIYLLVIGVFRDFWYWTVIFNLTVFAKSGRGEIPTLAHLFRVLLVFGTPFLILRKIRLTEAQILIIFLTGALLGLSTRFDFVHFQPALPFAVLAFVYSLGSFNKSPQAYQAWSGRLKIVGIFGYFLILFWWLNIFYKGHLGNRVIAFDSQIKELAVKIKDYTTPGEKIFVFGREPHLYQMSETLPAGDVFVFQFPWFFQVAEKRILEGIIRDQPQIVISDRTTEIENQKITDFGRTIDQYINENYQKIDNVGTADILRRKS</sequence>
<dbReference type="Proteomes" id="UP000176578">
    <property type="component" value="Unassembled WGS sequence"/>
</dbReference>
<name>A0A1F5NIM7_9BACT</name>
<feature type="transmembrane region" description="Helical" evidence="1">
    <location>
        <begin position="262"/>
        <end position="279"/>
    </location>
</feature>
<feature type="transmembrane region" description="Helical" evidence="1">
    <location>
        <begin position="79"/>
        <end position="98"/>
    </location>
</feature>
<evidence type="ECO:0000313" key="3">
    <source>
        <dbReference type="Proteomes" id="UP000176578"/>
    </source>
</evidence>
<feature type="transmembrane region" description="Helical" evidence="1">
    <location>
        <begin position="192"/>
        <end position="218"/>
    </location>
</feature>